<evidence type="ECO:0000256" key="1">
    <source>
        <dbReference type="SAM" id="MobiDB-lite"/>
    </source>
</evidence>
<feature type="compositionally biased region" description="Polar residues" evidence="1">
    <location>
        <begin position="37"/>
        <end position="50"/>
    </location>
</feature>
<gene>
    <name evidence="2" type="ORF">BCV69DRAFT_310881</name>
</gene>
<feature type="region of interest" description="Disordered" evidence="1">
    <location>
        <begin position="29"/>
        <end position="62"/>
    </location>
</feature>
<dbReference type="RefSeq" id="XP_025350584.1">
    <property type="nucleotide sequence ID" value="XM_025494823.1"/>
</dbReference>
<sequence>MPSKRPVEQGDDAITASASTVKTEIKAESALVKHKSTPSMSALQRSGSESPSKKARSQQAFTKEEDEIIINHLLRDRDVRGIKKLLPNRRDSSLRCRVDYLTKKMKTCAGT</sequence>
<evidence type="ECO:0000313" key="2">
    <source>
        <dbReference type="EMBL" id="PWN23424.1"/>
    </source>
</evidence>
<evidence type="ECO:0000313" key="3">
    <source>
        <dbReference type="Proteomes" id="UP000245942"/>
    </source>
</evidence>
<keyword evidence="3" id="KW-1185">Reference proteome</keyword>
<accession>A0A316UET9</accession>
<protein>
    <submittedName>
        <fullName evidence="2">Uncharacterized protein</fullName>
    </submittedName>
</protein>
<organism evidence="2 3">
    <name type="scientific">Pseudomicrostroma glucosiphilum</name>
    <dbReference type="NCBI Taxonomy" id="1684307"/>
    <lineage>
        <taxon>Eukaryota</taxon>
        <taxon>Fungi</taxon>
        <taxon>Dikarya</taxon>
        <taxon>Basidiomycota</taxon>
        <taxon>Ustilaginomycotina</taxon>
        <taxon>Exobasidiomycetes</taxon>
        <taxon>Microstromatales</taxon>
        <taxon>Microstromatales incertae sedis</taxon>
        <taxon>Pseudomicrostroma</taxon>
    </lineage>
</organism>
<dbReference type="EMBL" id="KZ819322">
    <property type="protein sequence ID" value="PWN23424.1"/>
    <property type="molecule type" value="Genomic_DNA"/>
</dbReference>
<dbReference type="GeneID" id="37016557"/>
<reference evidence="2 3" key="1">
    <citation type="journal article" date="2018" name="Mol. Biol. Evol.">
        <title>Broad Genomic Sampling Reveals a Smut Pathogenic Ancestry of the Fungal Clade Ustilaginomycotina.</title>
        <authorList>
            <person name="Kijpornyongpan T."/>
            <person name="Mondo S.J."/>
            <person name="Barry K."/>
            <person name="Sandor L."/>
            <person name="Lee J."/>
            <person name="Lipzen A."/>
            <person name="Pangilinan J."/>
            <person name="LaButti K."/>
            <person name="Hainaut M."/>
            <person name="Henrissat B."/>
            <person name="Grigoriev I.V."/>
            <person name="Spatafora J.W."/>
            <person name="Aime M.C."/>
        </authorList>
    </citation>
    <scope>NUCLEOTIDE SEQUENCE [LARGE SCALE GENOMIC DNA]</scope>
    <source>
        <strain evidence="2 3">MCA 4718</strain>
    </source>
</reference>
<proteinExistence type="predicted"/>
<dbReference type="Proteomes" id="UP000245942">
    <property type="component" value="Unassembled WGS sequence"/>
</dbReference>
<name>A0A316UET9_9BASI</name>
<dbReference type="AlphaFoldDB" id="A0A316UET9"/>